<evidence type="ECO:0000313" key="2">
    <source>
        <dbReference type="EMBL" id="CAI9168362.1"/>
    </source>
</evidence>
<evidence type="ECO:0000313" key="3">
    <source>
        <dbReference type="Proteomes" id="UP001176941"/>
    </source>
</evidence>
<dbReference type="Proteomes" id="UP001176941">
    <property type="component" value="Chromosome 28"/>
</dbReference>
<protein>
    <submittedName>
        <fullName evidence="2">Uncharacterized protein</fullName>
    </submittedName>
</protein>
<dbReference type="EMBL" id="OX459964">
    <property type="protein sequence ID" value="CAI9168362.1"/>
    <property type="molecule type" value="Genomic_DNA"/>
</dbReference>
<evidence type="ECO:0000256" key="1">
    <source>
        <dbReference type="SAM" id="MobiDB-lite"/>
    </source>
</evidence>
<name>A0ABN8Z3D2_RANTA</name>
<accession>A0ABN8Z3D2</accession>
<feature type="region of interest" description="Disordered" evidence="1">
    <location>
        <begin position="38"/>
        <end position="80"/>
    </location>
</feature>
<gene>
    <name evidence="2" type="ORF">MRATA1EN1_LOCUS17324</name>
</gene>
<feature type="compositionally biased region" description="Basic residues" evidence="1">
    <location>
        <begin position="63"/>
        <end position="72"/>
    </location>
</feature>
<sequence>MELWMTLELPSHFFKQPLKTMVSSPACRLPAPSFLQPGHHLQLGKQGLDGPTGSTEGVGVGSAHKRALRARRGPWPEGERSPLACAFQATILPLISADTEYLQNFSKPPESVHVSETGLCDP</sequence>
<proteinExistence type="predicted"/>
<keyword evidence="3" id="KW-1185">Reference proteome</keyword>
<organism evidence="2 3">
    <name type="scientific">Rangifer tarandus platyrhynchus</name>
    <name type="common">Svalbard reindeer</name>
    <dbReference type="NCBI Taxonomy" id="3082113"/>
    <lineage>
        <taxon>Eukaryota</taxon>
        <taxon>Metazoa</taxon>
        <taxon>Chordata</taxon>
        <taxon>Craniata</taxon>
        <taxon>Vertebrata</taxon>
        <taxon>Euteleostomi</taxon>
        <taxon>Mammalia</taxon>
        <taxon>Eutheria</taxon>
        <taxon>Laurasiatheria</taxon>
        <taxon>Artiodactyla</taxon>
        <taxon>Ruminantia</taxon>
        <taxon>Pecora</taxon>
        <taxon>Cervidae</taxon>
        <taxon>Odocoileinae</taxon>
        <taxon>Rangifer</taxon>
    </lineage>
</organism>
<reference evidence="2" key="1">
    <citation type="submission" date="2023-04" db="EMBL/GenBank/DDBJ databases">
        <authorList>
            <consortium name="ELIXIR-Norway"/>
        </authorList>
    </citation>
    <scope>NUCLEOTIDE SEQUENCE [LARGE SCALE GENOMIC DNA]</scope>
</reference>